<keyword evidence="5" id="KW-0410">Iron transport</keyword>
<keyword evidence="21" id="KW-1185">Reference proteome</keyword>
<evidence type="ECO:0000256" key="15">
    <source>
        <dbReference type="PROSITE-ProRule" id="PRU10144"/>
    </source>
</evidence>
<gene>
    <name evidence="19" type="ORF">ODI_00123</name>
    <name evidence="20" type="ORF">ODI_R3542</name>
</gene>
<dbReference type="InterPro" id="IPR039426">
    <property type="entry name" value="TonB-dep_rcpt-like"/>
</dbReference>
<dbReference type="InterPro" id="IPR036942">
    <property type="entry name" value="Beta-barrel_TonB_sf"/>
</dbReference>
<dbReference type="InterPro" id="IPR000531">
    <property type="entry name" value="Beta-barrel_TonB"/>
</dbReference>
<feature type="domain" description="Secretin/TonB short N-terminal" evidence="18">
    <location>
        <begin position="58"/>
        <end position="109"/>
    </location>
</feature>
<evidence type="ECO:0000256" key="2">
    <source>
        <dbReference type="ARBA" id="ARBA00009810"/>
    </source>
</evidence>
<keyword evidence="7 17" id="KW-0732">Signal</keyword>
<evidence type="ECO:0000256" key="8">
    <source>
        <dbReference type="ARBA" id="ARBA00023004"/>
    </source>
</evidence>
<dbReference type="PANTHER" id="PTHR32552">
    <property type="entry name" value="FERRICHROME IRON RECEPTOR-RELATED"/>
    <property type="match status" value="1"/>
</dbReference>
<protein>
    <submittedName>
        <fullName evidence="19">TonB-dependent siderophore receptor</fullName>
    </submittedName>
</protein>
<reference evidence="20 21" key="2">
    <citation type="submission" date="2017-08" db="EMBL/GenBank/DDBJ databases">
        <authorList>
            <person name="de Groot N.N."/>
        </authorList>
    </citation>
    <scope>NUCLEOTIDE SEQUENCE [LARGE SCALE GENOMIC DNA]</scope>
    <source>
        <strain evidence="20">Orrdi1</strain>
    </source>
</reference>
<evidence type="ECO:0000256" key="10">
    <source>
        <dbReference type="ARBA" id="ARBA00023077"/>
    </source>
</evidence>
<accession>A0A1C3JWQ3</accession>
<dbReference type="SMART" id="SM00965">
    <property type="entry name" value="STN"/>
    <property type="match status" value="1"/>
</dbReference>
<dbReference type="GO" id="GO:0038023">
    <property type="term" value="F:signaling receptor activity"/>
    <property type="evidence" value="ECO:0007669"/>
    <property type="project" value="InterPro"/>
</dbReference>
<keyword evidence="4 14" id="KW-1134">Transmembrane beta strand</keyword>
<dbReference type="Gene3D" id="3.55.50.30">
    <property type="match status" value="1"/>
</dbReference>
<keyword evidence="13 14" id="KW-0998">Cell outer membrane</keyword>
<organism evidence="19 21">
    <name type="scientific">Orrella dioscoreae</name>
    <dbReference type="NCBI Taxonomy" id="1851544"/>
    <lineage>
        <taxon>Bacteria</taxon>
        <taxon>Pseudomonadati</taxon>
        <taxon>Pseudomonadota</taxon>
        <taxon>Betaproteobacteria</taxon>
        <taxon>Burkholderiales</taxon>
        <taxon>Alcaligenaceae</taxon>
        <taxon>Orrella</taxon>
    </lineage>
</organism>
<dbReference type="STRING" id="1851544.ODI_00123"/>
<evidence type="ECO:0000313" key="20">
    <source>
        <dbReference type="EMBL" id="SOE51579.1"/>
    </source>
</evidence>
<dbReference type="Gene3D" id="2.40.170.20">
    <property type="entry name" value="TonB-dependent receptor, beta-barrel domain"/>
    <property type="match status" value="1"/>
</dbReference>
<feature type="chain" id="PRO_5015062424" evidence="17">
    <location>
        <begin position="30"/>
        <end position="802"/>
    </location>
</feature>
<dbReference type="NCBIfam" id="TIGR01783">
    <property type="entry name" value="TonB-siderophor"/>
    <property type="match status" value="1"/>
</dbReference>
<dbReference type="KEGG" id="odi:ODI_R3542"/>
<dbReference type="Pfam" id="PF07715">
    <property type="entry name" value="Plug"/>
    <property type="match status" value="1"/>
</dbReference>
<dbReference type="Proteomes" id="UP000078558">
    <property type="component" value="Chromosome I"/>
</dbReference>
<name>A0A1C3JWQ3_9BURK</name>
<dbReference type="InterPro" id="IPR011662">
    <property type="entry name" value="Secretin/TonB_short_N"/>
</dbReference>
<dbReference type="PROSITE" id="PS52016">
    <property type="entry name" value="TONB_DEPENDENT_REC_3"/>
    <property type="match status" value="1"/>
</dbReference>
<feature type="signal peptide" evidence="17">
    <location>
        <begin position="1"/>
        <end position="29"/>
    </location>
</feature>
<dbReference type="EMBL" id="FLRC01000001">
    <property type="protein sequence ID" value="SBT23587.1"/>
    <property type="molecule type" value="Genomic_DNA"/>
</dbReference>
<keyword evidence="11 14" id="KW-0472">Membrane</keyword>
<comment type="similarity">
    <text evidence="2 14 16">Belongs to the TonB-dependent receptor family.</text>
</comment>
<comment type="subcellular location">
    <subcellularLocation>
        <location evidence="1 14">Cell outer membrane</location>
        <topology evidence="1 14">Multi-pass membrane protein</topology>
    </subcellularLocation>
</comment>
<evidence type="ECO:0000256" key="3">
    <source>
        <dbReference type="ARBA" id="ARBA00022448"/>
    </source>
</evidence>
<evidence type="ECO:0000259" key="18">
    <source>
        <dbReference type="SMART" id="SM00965"/>
    </source>
</evidence>
<dbReference type="GO" id="GO:0015344">
    <property type="term" value="F:siderophore uptake transmembrane transporter activity"/>
    <property type="evidence" value="ECO:0007669"/>
    <property type="project" value="TreeGrafter"/>
</dbReference>
<evidence type="ECO:0000256" key="13">
    <source>
        <dbReference type="ARBA" id="ARBA00023237"/>
    </source>
</evidence>
<keyword evidence="12 19" id="KW-0675">Receptor</keyword>
<evidence type="ECO:0000256" key="9">
    <source>
        <dbReference type="ARBA" id="ARBA00023065"/>
    </source>
</evidence>
<dbReference type="OrthoDB" id="8533686at2"/>
<dbReference type="CDD" id="cd01347">
    <property type="entry name" value="ligand_gated_channel"/>
    <property type="match status" value="1"/>
</dbReference>
<evidence type="ECO:0000313" key="21">
    <source>
        <dbReference type="Proteomes" id="UP000078558"/>
    </source>
</evidence>
<keyword evidence="6 14" id="KW-0812">Transmembrane</keyword>
<evidence type="ECO:0000256" key="14">
    <source>
        <dbReference type="PROSITE-ProRule" id="PRU01360"/>
    </source>
</evidence>
<sequence>MHSPLAPGVAILATTIAAALSLSPTSVHAQASPAVRQYDLPAGPLAVTLTQIARLSDAYISYPPDLVAGKDAPAISGLLTLEEATRRALAGNGLALAVAGDGTLTLRRLPDQGAATTLAPVQVEGNLPGNITEGTGAYTTGPMGTATKLPLTARETPQSVSVVTRQQIEDRGFQTLDDVARDATGLTTRQFGGGERTQFFTRGFEITSFLADGVPLAYDYDSQGVATMAMYDHIEILRGPAGLMTGAGNPSGTLNLVRKRPGATPQFSVTTSLGSWDNYRGEIDGGGALNQSGTVRARGVVAYQDSDTFKKAYEHQRQLYYGTLEWDLGTRTTLSVGGYYNREDNPGADWNGLPTRRDGSFYRFHRSTRLTPDWAYWDKESTSLFAEVDHRFANGWTGRLTGRTLKARMDMLGTYLYPLEDSENFGQGGGKYLYEKTQYSLDGYLSGPFTLLGRQHELVLGGSLRKNRDDDGPGGWPTDYNEIVDPLAWDSSAVPMPAFTMPWSRKGHQKQASGYATTRLSLADPLTLMLGARVDTYEYEMTLRSGAFVGHDSYKVSNEITPYAGIVYDLDGRHSVYASWSSIFQPQEYLSATGALLDPVKGRNLEAGVKGEYYDGRLTASAAVFQINQRNLPSALERALCANPSMDCYAQAGEVRSRGVEFELAGALMPNWQITAGYTYNVSKYLKDSDAGQAGQPYDTQTPRHLFKVSTMVTLPGDWNAWRIGGAARTQSPISRPQYRVRQPGYTVFDAVVAYQASANLDLRLNVYNLFDKYYYQAIGSTQDNNHFGAPRSFLLTAKYTF</sequence>
<dbReference type="EMBL" id="LT907988">
    <property type="protein sequence ID" value="SOE51579.1"/>
    <property type="molecule type" value="Genomic_DNA"/>
</dbReference>
<dbReference type="PROSITE" id="PS01156">
    <property type="entry name" value="TONB_DEPENDENT_REC_2"/>
    <property type="match status" value="1"/>
</dbReference>
<keyword evidence="9" id="KW-0406">Ion transport</keyword>
<evidence type="ECO:0000256" key="17">
    <source>
        <dbReference type="SAM" id="SignalP"/>
    </source>
</evidence>
<keyword evidence="10 16" id="KW-0798">TonB box</keyword>
<dbReference type="InterPro" id="IPR037066">
    <property type="entry name" value="Plug_dom_sf"/>
</dbReference>
<evidence type="ECO:0000256" key="12">
    <source>
        <dbReference type="ARBA" id="ARBA00023170"/>
    </source>
</evidence>
<keyword evidence="3 14" id="KW-0813">Transport</keyword>
<dbReference type="GO" id="GO:0015891">
    <property type="term" value="P:siderophore transport"/>
    <property type="evidence" value="ECO:0007669"/>
    <property type="project" value="InterPro"/>
</dbReference>
<dbReference type="Gene3D" id="2.170.130.10">
    <property type="entry name" value="TonB-dependent receptor, plug domain"/>
    <property type="match status" value="1"/>
</dbReference>
<dbReference type="InterPro" id="IPR012910">
    <property type="entry name" value="Plug_dom"/>
</dbReference>
<feature type="short sequence motif" description="TonB C-terminal box" evidence="15">
    <location>
        <begin position="785"/>
        <end position="802"/>
    </location>
</feature>
<dbReference type="RefSeq" id="WP_067748733.1">
    <property type="nucleotide sequence ID" value="NZ_LT907988.1"/>
</dbReference>
<proteinExistence type="inferred from homology"/>
<evidence type="ECO:0000256" key="16">
    <source>
        <dbReference type="RuleBase" id="RU003357"/>
    </source>
</evidence>
<evidence type="ECO:0000256" key="1">
    <source>
        <dbReference type="ARBA" id="ARBA00004571"/>
    </source>
</evidence>
<dbReference type="Pfam" id="PF00593">
    <property type="entry name" value="TonB_dep_Rec_b-barrel"/>
    <property type="match status" value="1"/>
</dbReference>
<dbReference type="GO" id="GO:0009279">
    <property type="term" value="C:cell outer membrane"/>
    <property type="evidence" value="ECO:0007669"/>
    <property type="project" value="UniProtKB-SubCell"/>
</dbReference>
<dbReference type="InterPro" id="IPR010917">
    <property type="entry name" value="TonB_rcpt_CS"/>
</dbReference>
<evidence type="ECO:0000313" key="19">
    <source>
        <dbReference type="EMBL" id="SBT23587.1"/>
    </source>
</evidence>
<keyword evidence="8" id="KW-0408">Iron</keyword>
<dbReference type="AlphaFoldDB" id="A0A1C3JWQ3"/>
<dbReference type="InterPro" id="IPR010105">
    <property type="entry name" value="TonB_sidphr_rcpt"/>
</dbReference>
<dbReference type="FunFam" id="2.170.130.10:FF:000010">
    <property type="entry name" value="Ferripyoverdine receptor"/>
    <property type="match status" value="1"/>
</dbReference>
<evidence type="ECO:0000256" key="7">
    <source>
        <dbReference type="ARBA" id="ARBA00022729"/>
    </source>
</evidence>
<dbReference type="SUPFAM" id="SSF56935">
    <property type="entry name" value="Porins"/>
    <property type="match status" value="1"/>
</dbReference>
<dbReference type="PANTHER" id="PTHR32552:SF74">
    <property type="entry name" value="HYDROXAMATE SIDEROPHORE RECEPTOR FHUE"/>
    <property type="match status" value="1"/>
</dbReference>
<evidence type="ECO:0000256" key="6">
    <source>
        <dbReference type="ARBA" id="ARBA00022692"/>
    </source>
</evidence>
<evidence type="ECO:0000256" key="4">
    <source>
        <dbReference type="ARBA" id="ARBA00022452"/>
    </source>
</evidence>
<evidence type="ECO:0000256" key="11">
    <source>
        <dbReference type="ARBA" id="ARBA00023136"/>
    </source>
</evidence>
<evidence type="ECO:0000256" key="5">
    <source>
        <dbReference type="ARBA" id="ARBA00022496"/>
    </source>
</evidence>
<reference evidence="19 21" key="1">
    <citation type="submission" date="2016-06" db="EMBL/GenBank/DDBJ databases">
        <authorList>
            <person name="Kjaerup R.B."/>
            <person name="Dalgaard T.S."/>
            <person name="Juul-Madsen H.R."/>
        </authorList>
    </citation>
    <scope>NUCLEOTIDE SEQUENCE [LARGE SCALE GENOMIC DNA]</scope>
    <source>
        <strain evidence="19">Orrdi1</strain>
    </source>
</reference>